<keyword evidence="8" id="KW-0694">RNA-binding</keyword>
<dbReference type="GO" id="GO:0017150">
    <property type="term" value="F:tRNA dihydrouridine synthase activity"/>
    <property type="evidence" value="ECO:0007669"/>
    <property type="project" value="InterPro"/>
</dbReference>
<proteinExistence type="predicted"/>
<evidence type="ECO:0000256" key="5">
    <source>
        <dbReference type="ARBA" id="ARBA00022643"/>
    </source>
</evidence>
<organism evidence="13">
    <name type="scientific">bioreactor metagenome</name>
    <dbReference type="NCBI Taxonomy" id="1076179"/>
    <lineage>
        <taxon>unclassified sequences</taxon>
        <taxon>metagenomes</taxon>
        <taxon>ecological metagenomes</taxon>
    </lineage>
</organism>
<evidence type="ECO:0000256" key="8">
    <source>
        <dbReference type="ARBA" id="ARBA00022884"/>
    </source>
</evidence>
<evidence type="ECO:0000256" key="10">
    <source>
        <dbReference type="ARBA" id="ARBA00048205"/>
    </source>
</evidence>
<dbReference type="GO" id="GO:0050660">
    <property type="term" value="F:flavin adenine dinucleotide binding"/>
    <property type="evidence" value="ECO:0007669"/>
    <property type="project" value="InterPro"/>
</dbReference>
<dbReference type="InterPro" id="IPR001269">
    <property type="entry name" value="DUS_fam"/>
</dbReference>
<protein>
    <submittedName>
        <fullName evidence="13">Putative tRNA-dihydrouridine synthase</fullName>
        <ecNumber evidence="13">1.3.1.-</ecNumber>
    </submittedName>
</protein>
<evidence type="ECO:0000256" key="4">
    <source>
        <dbReference type="ARBA" id="ARBA00022630"/>
    </source>
</evidence>
<feature type="domain" description="DUS-like FMN-binding" evidence="12">
    <location>
        <begin position="24"/>
        <end position="358"/>
    </location>
</feature>
<dbReference type="AlphaFoldDB" id="A0A644T5P4"/>
<comment type="catalytic activity">
    <reaction evidence="11">
        <text>a 5,6-dihydrouridine in tRNA + NAD(+) = a uridine in tRNA + NADH + H(+)</text>
        <dbReference type="Rhea" id="RHEA:54452"/>
        <dbReference type="Rhea" id="RHEA-COMP:13339"/>
        <dbReference type="Rhea" id="RHEA-COMP:13887"/>
        <dbReference type="ChEBI" id="CHEBI:15378"/>
        <dbReference type="ChEBI" id="CHEBI:57540"/>
        <dbReference type="ChEBI" id="CHEBI:57945"/>
        <dbReference type="ChEBI" id="CHEBI:65315"/>
        <dbReference type="ChEBI" id="CHEBI:74443"/>
    </reaction>
</comment>
<evidence type="ECO:0000256" key="1">
    <source>
        <dbReference type="ARBA" id="ARBA00001917"/>
    </source>
</evidence>
<dbReference type="InterPro" id="IPR024036">
    <property type="entry name" value="tRNA-dHydroUridine_Synthase_C"/>
</dbReference>
<evidence type="ECO:0000256" key="7">
    <source>
        <dbReference type="ARBA" id="ARBA00022857"/>
    </source>
</evidence>
<comment type="cofactor">
    <cofactor evidence="1">
        <name>FMN</name>
        <dbReference type="ChEBI" id="CHEBI:58210"/>
    </cofactor>
</comment>
<keyword evidence="6" id="KW-0819">tRNA processing</keyword>
<dbReference type="InterPro" id="IPR035587">
    <property type="entry name" value="DUS-like_FMN-bd"/>
</dbReference>
<dbReference type="SUPFAM" id="SSF51395">
    <property type="entry name" value="FMN-linked oxidoreductases"/>
    <property type="match status" value="1"/>
</dbReference>
<comment type="function">
    <text evidence="2">Catalyzes the synthesis of 5,6-dihydrouridine (D), a modified base found in the D-loop of most tRNAs, via the reduction of the C5-C6 double bond in target uridines.</text>
</comment>
<evidence type="ECO:0000256" key="6">
    <source>
        <dbReference type="ARBA" id="ARBA00022694"/>
    </source>
</evidence>
<comment type="caution">
    <text evidence="13">The sequence shown here is derived from an EMBL/GenBank/DDBJ whole genome shotgun (WGS) entry which is preliminary data.</text>
</comment>
<evidence type="ECO:0000256" key="9">
    <source>
        <dbReference type="ARBA" id="ARBA00023002"/>
    </source>
</evidence>
<keyword evidence="4" id="KW-0285">Flavoprotein</keyword>
<evidence type="ECO:0000256" key="2">
    <source>
        <dbReference type="ARBA" id="ARBA00002790"/>
    </source>
</evidence>
<dbReference type="InterPro" id="IPR018517">
    <property type="entry name" value="tRNA_hU_synthase_CS"/>
</dbReference>
<dbReference type="Gene3D" id="1.10.1200.80">
    <property type="entry name" value="Putative flavin oxidoreducatase, domain 2"/>
    <property type="match status" value="1"/>
</dbReference>
<dbReference type="PANTHER" id="PTHR11082:SF25">
    <property type="entry name" value="DUS-LIKE FMN-BINDING DOMAIN-CONTAINING PROTEIN"/>
    <property type="match status" value="1"/>
</dbReference>
<dbReference type="PIRSF" id="PIRSF006621">
    <property type="entry name" value="Dus"/>
    <property type="match status" value="1"/>
</dbReference>
<dbReference type="Pfam" id="PF01207">
    <property type="entry name" value="Dus"/>
    <property type="match status" value="1"/>
</dbReference>
<sequence length="361" mass="42171">MSKQKNFLKDLELKIKKKKPIVVLAPMADVTDQVFREIIVKYSRPHGPDIFWTEFVSADGLNSLGKKNLLKDLVFNKKKEYPILAQIFSSKKENILKAIKLVHKLGFNGIDLNMGCPDRSIEKQLSGSAMMKYPELSREIVKASRKLVDEINKKNDQKEYFSFSVKTRLGYNKIEYEKWFPNILDSEPDIFSVHLRIRKELSLVEAHWEIAKEVVNFIKKYCKENKLKTPLIFLNGDVKNIKEAKEKIKLSNCDGIMIGRGVFGTPWLFNEKEYLKRLDQNIETKKGRENILFRLKVLQEHTKLFEKKLTKIKSFNIMKKHYKAYVNGFDGAKDLRNDLMVAKDYKEVKNIADAFIKNKLK</sequence>
<dbReference type="CDD" id="cd02801">
    <property type="entry name" value="DUS_like_FMN"/>
    <property type="match status" value="1"/>
</dbReference>
<evidence type="ECO:0000259" key="12">
    <source>
        <dbReference type="Pfam" id="PF01207"/>
    </source>
</evidence>
<dbReference type="EC" id="1.3.1.-" evidence="13"/>
<keyword evidence="7" id="KW-0521">NADP</keyword>
<dbReference type="InterPro" id="IPR013785">
    <property type="entry name" value="Aldolase_TIM"/>
</dbReference>
<keyword evidence="3" id="KW-0820">tRNA-binding</keyword>
<dbReference type="GO" id="GO:0000049">
    <property type="term" value="F:tRNA binding"/>
    <property type="evidence" value="ECO:0007669"/>
    <property type="project" value="UniProtKB-KW"/>
</dbReference>
<accession>A0A644T5P4</accession>
<gene>
    <name evidence="13" type="primary">dus_3</name>
    <name evidence="13" type="ORF">SDC9_07866</name>
</gene>
<evidence type="ECO:0000256" key="3">
    <source>
        <dbReference type="ARBA" id="ARBA00022555"/>
    </source>
</evidence>
<evidence type="ECO:0000313" key="13">
    <source>
        <dbReference type="EMBL" id="MPL62255.1"/>
    </source>
</evidence>
<keyword evidence="5" id="KW-0288">FMN</keyword>
<dbReference type="EMBL" id="VSSQ01000017">
    <property type="protein sequence ID" value="MPL62255.1"/>
    <property type="molecule type" value="Genomic_DNA"/>
</dbReference>
<keyword evidence="9 13" id="KW-0560">Oxidoreductase</keyword>
<dbReference type="Gene3D" id="3.20.20.70">
    <property type="entry name" value="Aldolase class I"/>
    <property type="match status" value="1"/>
</dbReference>
<evidence type="ECO:0000256" key="11">
    <source>
        <dbReference type="ARBA" id="ARBA00048802"/>
    </source>
</evidence>
<reference evidence="13" key="1">
    <citation type="submission" date="2019-08" db="EMBL/GenBank/DDBJ databases">
        <authorList>
            <person name="Kucharzyk K."/>
            <person name="Murdoch R.W."/>
            <person name="Higgins S."/>
            <person name="Loffler F."/>
        </authorList>
    </citation>
    <scope>NUCLEOTIDE SEQUENCE</scope>
</reference>
<comment type="catalytic activity">
    <reaction evidence="10">
        <text>a 5,6-dihydrouridine in tRNA + NADP(+) = a uridine in tRNA + NADPH + H(+)</text>
        <dbReference type="Rhea" id="RHEA:23624"/>
        <dbReference type="Rhea" id="RHEA-COMP:13339"/>
        <dbReference type="Rhea" id="RHEA-COMP:13887"/>
        <dbReference type="ChEBI" id="CHEBI:15378"/>
        <dbReference type="ChEBI" id="CHEBI:57783"/>
        <dbReference type="ChEBI" id="CHEBI:58349"/>
        <dbReference type="ChEBI" id="CHEBI:65315"/>
        <dbReference type="ChEBI" id="CHEBI:74443"/>
    </reaction>
</comment>
<dbReference type="PROSITE" id="PS01136">
    <property type="entry name" value="UPF0034"/>
    <property type="match status" value="1"/>
</dbReference>
<dbReference type="PANTHER" id="PTHR11082">
    <property type="entry name" value="TRNA-DIHYDROURIDINE SYNTHASE"/>
    <property type="match status" value="1"/>
</dbReference>
<name>A0A644T5P4_9ZZZZ</name>